<feature type="compositionally biased region" description="Low complexity" evidence="10">
    <location>
        <begin position="542"/>
        <end position="556"/>
    </location>
</feature>
<dbReference type="GO" id="GO:0005874">
    <property type="term" value="C:microtubule"/>
    <property type="evidence" value="ECO:0007669"/>
    <property type="project" value="UniProtKB-ARBA"/>
</dbReference>
<keyword evidence="13" id="KW-1185">Reference proteome</keyword>
<comment type="caution">
    <text evidence="12">The sequence shown here is derived from an EMBL/GenBank/DDBJ whole genome shotgun (WGS) entry which is preliminary data.</text>
</comment>
<evidence type="ECO:0000313" key="13">
    <source>
        <dbReference type="Proteomes" id="UP000835052"/>
    </source>
</evidence>
<evidence type="ECO:0000256" key="8">
    <source>
        <dbReference type="ARBA" id="ARBA00025722"/>
    </source>
</evidence>
<evidence type="ECO:0000256" key="4">
    <source>
        <dbReference type="ARBA" id="ARBA00022737"/>
    </source>
</evidence>
<evidence type="ECO:0000256" key="9">
    <source>
        <dbReference type="PROSITE-ProRule" id="PRU00103"/>
    </source>
</evidence>
<feature type="region of interest" description="Disordered" evidence="10">
    <location>
        <begin position="244"/>
        <end position="277"/>
    </location>
</feature>
<dbReference type="GO" id="GO:0051301">
    <property type="term" value="P:cell division"/>
    <property type="evidence" value="ECO:0007669"/>
    <property type="project" value="UniProtKB-KW"/>
</dbReference>
<evidence type="ECO:0000256" key="10">
    <source>
        <dbReference type="SAM" id="MobiDB-lite"/>
    </source>
</evidence>
<dbReference type="InterPro" id="IPR048491">
    <property type="entry name" value="XMAP215_CLASP_TOG"/>
</dbReference>
<dbReference type="Gene3D" id="1.25.10.10">
    <property type="entry name" value="Leucine-rich Repeat Variant"/>
    <property type="match status" value="3"/>
</dbReference>
<feature type="compositionally biased region" description="Polar residues" evidence="10">
    <location>
        <begin position="261"/>
        <end position="272"/>
    </location>
</feature>
<dbReference type="FunFam" id="1.25.10.10:FF:000050">
    <property type="entry name" value="Cytoskeleton-associated protein 5 isoform X1"/>
    <property type="match status" value="1"/>
</dbReference>
<protein>
    <recommendedName>
        <fullName evidence="11">TOG domain-containing protein</fullName>
    </recommendedName>
</protein>
<dbReference type="InterPro" id="IPR021133">
    <property type="entry name" value="HEAT_type_2"/>
</dbReference>
<evidence type="ECO:0000256" key="7">
    <source>
        <dbReference type="ARBA" id="ARBA00023306"/>
    </source>
</evidence>
<feature type="region of interest" description="Disordered" evidence="10">
    <location>
        <begin position="1362"/>
        <end position="1407"/>
    </location>
</feature>
<feature type="region of interest" description="Disordered" evidence="10">
    <location>
        <begin position="970"/>
        <end position="992"/>
    </location>
</feature>
<organism evidence="12 13">
    <name type="scientific">Caenorhabditis auriculariae</name>
    <dbReference type="NCBI Taxonomy" id="2777116"/>
    <lineage>
        <taxon>Eukaryota</taxon>
        <taxon>Metazoa</taxon>
        <taxon>Ecdysozoa</taxon>
        <taxon>Nematoda</taxon>
        <taxon>Chromadorea</taxon>
        <taxon>Rhabditida</taxon>
        <taxon>Rhabditina</taxon>
        <taxon>Rhabditomorpha</taxon>
        <taxon>Rhabditoidea</taxon>
        <taxon>Rhabditidae</taxon>
        <taxon>Peloderinae</taxon>
        <taxon>Caenorhabditis</taxon>
    </lineage>
</organism>
<keyword evidence="2" id="KW-0963">Cytoplasm</keyword>
<dbReference type="InterPro" id="IPR045110">
    <property type="entry name" value="XMAP215"/>
</dbReference>
<keyword evidence="7" id="KW-0131">Cell cycle</keyword>
<dbReference type="OrthoDB" id="205662at2759"/>
<dbReference type="GO" id="GO:0046785">
    <property type="term" value="P:microtubule polymerization"/>
    <property type="evidence" value="ECO:0007669"/>
    <property type="project" value="InterPro"/>
</dbReference>
<dbReference type="SMART" id="SM01349">
    <property type="entry name" value="TOG"/>
    <property type="match status" value="3"/>
</dbReference>
<dbReference type="GO" id="GO:0051010">
    <property type="term" value="F:microtubule plus-end binding"/>
    <property type="evidence" value="ECO:0007669"/>
    <property type="project" value="InterPro"/>
</dbReference>
<accession>A0A8S1GTG8</accession>
<dbReference type="InterPro" id="IPR034085">
    <property type="entry name" value="TOG"/>
</dbReference>
<feature type="region of interest" description="Disordered" evidence="10">
    <location>
        <begin position="541"/>
        <end position="603"/>
    </location>
</feature>
<dbReference type="GO" id="GO:0030951">
    <property type="term" value="P:establishment or maintenance of microtubule cytoskeleton polarity"/>
    <property type="evidence" value="ECO:0007669"/>
    <property type="project" value="InterPro"/>
</dbReference>
<evidence type="ECO:0000256" key="5">
    <source>
        <dbReference type="ARBA" id="ARBA00022776"/>
    </source>
</evidence>
<feature type="compositionally biased region" description="Basic and acidic residues" evidence="10">
    <location>
        <begin position="1389"/>
        <end position="1398"/>
    </location>
</feature>
<dbReference type="SUPFAM" id="SSF48371">
    <property type="entry name" value="ARM repeat"/>
    <property type="match status" value="2"/>
</dbReference>
<evidence type="ECO:0000256" key="3">
    <source>
        <dbReference type="ARBA" id="ARBA00022618"/>
    </source>
</evidence>
<dbReference type="PROSITE" id="PS50077">
    <property type="entry name" value="HEAT_REPEAT"/>
    <property type="match status" value="2"/>
</dbReference>
<dbReference type="GO" id="GO:0061863">
    <property type="term" value="F:microtubule plus end polymerase"/>
    <property type="evidence" value="ECO:0007669"/>
    <property type="project" value="InterPro"/>
</dbReference>
<keyword evidence="3" id="KW-0132">Cell division</keyword>
<keyword evidence="5" id="KW-0498">Mitosis</keyword>
<dbReference type="InterPro" id="IPR016024">
    <property type="entry name" value="ARM-type_fold"/>
</dbReference>
<evidence type="ECO:0000259" key="11">
    <source>
        <dbReference type="SMART" id="SM01349"/>
    </source>
</evidence>
<comment type="subcellular location">
    <subcellularLocation>
        <location evidence="1">Cytoplasm</location>
        <location evidence="1">Cytoskeleton</location>
        <location evidence="1">Microtubule organizing center</location>
        <location evidence="1">Centrosome</location>
    </subcellularLocation>
</comment>
<keyword evidence="6" id="KW-0206">Cytoskeleton</keyword>
<feature type="compositionally biased region" description="Basic and acidic residues" evidence="10">
    <location>
        <begin position="580"/>
        <end position="594"/>
    </location>
</feature>
<keyword evidence="4" id="KW-0677">Repeat</keyword>
<evidence type="ECO:0000256" key="6">
    <source>
        <dbReference type="ARBA" id="ARBA00023212"/>
    </source>
</evidence>
<evidence type="ECO:0000256" key="1">
    <source>
        <dbReference type="ARBA" id="ARBA00004300"/>
    </source>
</evidence>
<dbReference type="PANTHER" id="PTHR12609">
    <property type="entry name" value="MICROTUBULE ASSOCIATED PROTEIN XMAP215"/>
    <property type="match status" value="1"/>
</dbReference>
<evidence type="ECO:0000256" key="2">
    <source>
        <dbReference type="ARBA" id="ARBA00022490"/>
    </source>
</evidence>
<feature type="domain" description="TOG" evidence="11">
    <location>
        <begin position="289"/>
        <end position="527"/>
    </location>
</feature>
<feature type="domain" description="TOG" evidence="11">
    <location>
        <begin position="638"/>
        <end position="875"/>
    </location>
</feature>
<dbReference type="Proteomes" id="UP000835052">
    <property type="component" value="Unassembled WGS sequence"/>
</dbReference>
<name>A0A8S1GTG8_9PELO</name>
<dbReference type="Pfam" id="PF21041">
    <property type="entry name" value="XMAP215_CLASP_TOG"/>
    <property type="match status" value="3"/>
</dbReference>
<feature type="domain" description="TOG" evidence="11">
    <location>
        <begin position="5"/>
        <end position="244"/>
    </location>
</feature>
<feature type="repeat" description="HEAT" evidence="9">
    <location>
        <begin position="179"/>
        <end position="216"/>
    </location>
</feature>
<dbReference type="GO" id="GO:0005813">
    <property type="term" value="C:centrosome"/>
    <property type="evidence" value="ECO:0007669"/>
    <property type="project" value="UniProtKB-SubCell"/>
</dbReference>
<feature type="compositionally biased region" description="Low complexity" evidence="10">
    <location>
        <begin position="1362"/>
        <end position="1374"/>
    </location>
</feature>
<gene>
    <name evidence="12" type="ORF">CAUJ_LOCUS2213</name>
</gene>
<comment type="similarity">
    <text evidence="8">Belongs to the TOG/XMAP215 family.</text>
</comment>
<dbReference type="GO" id="GO:0051231">
    <property type="term" value="P:spindle elongation"/>
    <property type="evidence" value="ECO:0007669"/>
    <property type="project" value="UniProtKB-ARBA"/>
</dbReference>
<evidence type="ECO:0000313" key="12">
    <source>
        <dbReference type="EMBL" id="CAD6186294.1"/>
    </source>
</evidence>
<dbReference type="FunFam" id="1.25.10.10:FF:000019">
    <property type="entry name" value="Cytoskeleton-associated protein 5"/>
    <property type="match status" value="2"/>
</dbReference>
<feature type="region of interest" description="Disordered" evidence="10">
    <location>
        <begin position="869"/>
        <end position="937"/>
    </location>
</feature>
<sequence>MSSWDYIDEVDILPKLPPNFEELRESKKWQERKESLDALLKVLMDAERLSTKISYAELVGNLQTMIAKDANINIQALAAKCLTRFATGLRTKFAPFAQTLLPILFEKLKEKKPLLKEPLIECSDAVASTMPTLETSQDDIILALGKPNPQIKQQCALFLGRQFDLLSADKQPKKLIKAVVPVLGKLLGDADADVREAATTSLGAIQRLIGEKNVKSILGDVASDEAKMKKVAEAAENSAQNFAEISSKQQASGPAEAPSKEGSSSAPTSSKPNGAVNFSAPAKEVDEWDFADPFHLLGKMPADFETNIESKKWTERRDALQALHDLLKANVKLDAKGNYGELVGVLRKVLEKDANINVAALAANCLKGIADGLRLKFQPHAAAVIPVIFDKFKEKKPLLRDPLIACIDAMAATTNLEAMGEDILAALAKPNPNIKIQADLFLYRAFKLLNSQTMPKKTLKSIVPLLIKHSGDSDPEVRDASYAAMGSMMRTIGEKPSLQLLADIVPDKLKMDKIRDFHQKALEEAGADVVSQMVQSVHKADAPAAAAKTPLAAKPATVKEDAEETEEALKQSGGGAAGAKKKEAPEKKKAPPPKEEEDEPPVVEKAEVMLAPNTGKAQRLKDEKNLKILKWNFTTPTDEHIEQLQNMLGAYAKVSLMSQLFHKDFKMHLKALDLLINLASSDETALTSNSDLLLKWCTLRFFETNPAALVKVLELCRIVTTLIRDTSTPMTTEEMTAFVPYLLLKTGDPKENIRNSVREIVDILSDINSPAKMAPLLLDGLKSKNARQRAECLLVVENYVTVVGITTLKAANIEKTVAPHVGDKDVGVRNAAINVLVACYRFEGDQMWRAAGKMPDKDRSLVEERIKRSGVAPGSGVPQGGGARVVVPQQSAATAVRRSASRTREPDSENIPSESAAPDSTFALNTPRRPIGEVQQKSSRYALRDDYISSLAGLADGTIGGLEAPHKGANQGFWPSTPLKRTGSSSSISSVDTSDQLERAIQNISSGLPDVARDAMFQVTYMLDTREQRQMIERRMDLLFRMATVQVQFLTRVLEENKNQFKEMADALSQLLFRAVGGIDEPNAEVTIFDITKDTIADLFTELLKIISVLGRSEDVMMARSFNRLTMRIVYRIELTSLLCGLVTGITNRLKASDETIAALFAKLLTKWKEELDKRTRQMRVSDIVACCDTFFHLTLGELKWDLTHPLVTSVDNAIECVVLLQGEAVLDAVRRLLKPHMHLTSIVNKMLQVMKEQGKTPALPGTLEDLPAEEETIISRPILQVHIDNIIRDPSKASDHVERLKSLLSDDLEARSDFLRKTSSMPLGKFVQEITESKRPVVGASMPISATILLELSQLLHELDMTTTPSPDATPSSQETAPADLTRTLTKPKREPVDAQLKKRRTMSRAAISEMRARFDEALGNK</sequence>
<dbReference type="EMBL" id="CAJGYM010000004">
    <property type="protein sequence ID" value="CAD6186294.1"/>
    <property type="molecule type" value="Genomic_DNA"/>
</dbReference>
<proteinExistence type="inferred from homology"/>
<feature type="repeat" description="HEAT" evidence="9">
    <location>
        <begin position="462"/>
        <end position="500"/>
    </location>
</feature>
<reference evidence="12" key="1">
    <citation type="submission" date="2020-10" db="EMBL/GenBank/DDBJ databases">
        <authorList>
            <person name="Kikuchi T."/>
        </authorList>
    </citation>
    <scope>NUCLEOTIDE SEQUENCE</scope>
    <source>
        <strain evidence="12">NKZ352</strain>
    </source>
</reference>
<dbReference type="InterPro" id="IPR011989">
    <property type="entry name" value="ARM-like"/>
</dbReference>